<evidence type="ECO:0000313" key="3">
    <source>
        <dbReference type="Proteomes" id="UP001252270"/>
    </source>
</evidence>
<dbReference type="PANTHER" id="PTHR31528:SF3">
    <property type="entry name" value="THIAMINE BIOSYNTHESIS PROTEIN HI_0357-RELATED"/>
    <property type="match status" value="1"/>
</dbReference>
<sequence>MLDWYPGPQHAALLVAYHKGIYRRLGLEVTLSTPADPALPARLLAAGRIELAVSRQPLLHLLAGRGLPLVRVGTLVDLPLGGLLVRNGGDTEAPFSLAGKRIGYSTEEARELLLPTLLRPHGVGVHELELVDINFGAVNEVVEQSLDAIMTPQRLTLPRQLGDEGVGTRLLRLEEHGIPPHEGLILLANRDRIGGQRETLRRVLEALTEATAWLLEEPDAAWQLLQEQEPALDTPANRDAWLPMLLRLSARPAALDLGNYQRFEEYLVAQGLAEHPTPAEKLALDLGAP</sequence>
<dbReference type="Proteomes" id="UP001252270">
    <property type="component" value="Unassembled WGS sequence"/>
</dbReference>
<dbReference type="InterPro" id="IPR015168">
    <property type="entry name" value="SsuA/THI5"/>
</dbReference>
<name>A0ABU1GKH5_9GAMM</name>
<proteinExistence type="predicted"/>
<dbReference type="Pfam" id="PF09084">
    <property type="entry name" value="NMT1"/>
    <property type="match status" value="1"/>
</dbReference>
<dbReference type="Gene3D" id="3.40.190.10">
    <property type="entry name" value="Periplasmic binding protein-like II"/>
    <property type="match status" value="2"/>
</dbReference>
<dbReference type="EMBL" id="JARWAL010000005">
    <property type="protein sequence ID" value="MDR5892522.1"/>
    <property type="molecule type" value="Genomic_DNA"/>
</dbReference>
<dbReference type="RefSeq" id="WP_309636299.1">
    <property type="nucleotide sequence ID" value="NZ_JARWAL010000005.1"/>
</dbReference>
<accession>A0ABU1GKH5</accession>
<evidence type="ECO:0000259" key="1">
    <source>
        <dbReference type="Pfam" id="PF09084"/>
    </source>
</evidence>
<keyword evidence="3" id="KW-1185">Reference proteome</keyword>
<dbReference type="SUPFAM" id="SSF53850">
    <property type="entry name" value="Periplasmic binding protein-like II"/>
    <property type="match status" value="1"/>
</dbReference>
<protein>
    <submittedName>
        <fullName evidence="2">ABC transporter substrate-binding protein</fullName>
    </submittedName>
</protein>
<dbReference type="InterPro" id="IPR027939">
    <property type="entry name" value="NMT1/THI5"/>
</dbReference>
<dbReference type="PANTHER" id="PTHR31528">
    <property type="entry name" value="4-AMINO-5-HYDROXYMETHYL-2-METHYLPYRIMIDINE PHOSPHATE SYNTHASE THI11-RELATED"/>
    <property type="match status" value="1"/>
</dbReference>
<feature type="domain" description="SsuA/THI5-like" evidence="1">
    <location>
        <begin position="8"/>
        <end position="221"/>
    </location>
</feature>
<evidence type="ECO:0000313" key="2">
    <source>
        <dbReference type="EMBL" id="MDR5892522.1"/>
    </source>
</evidence>
<comment type="caution">
    <text evidence="2">The sequence shown here is derived from an EMBL/GenBank/DDBJ whole genome shotgun (WGS) entry which is preliminary data.</text>
</comment>
<reference evidence="2 3" key="1">
    <citation type="submission" date="2023-04" db="EMBL/GenBank/DDBJ databases">
        <title>A long-awaited taxogenomic arrangement of the family Halomonadaceae.</title>
        <authorList>
            <person name="De La Haba R."/>
            <person name="Chuvochina M."/>
            <person name="Wittouck S."/>
            <person name="Arahal D.R."/>
            <person name="Sanchez-Porro C."/>
            <person name="Hugenholtz P."/>
            <person name="Ventosa A."/>
        </authorList>
    </citation>
    <scope>NUCLEOTIDE SEQUENCE [LARGE SCALE GENOMIC DNA]</scope>
    <source>
        <strain evidence="2 3">DSM 17332</strain>
    </source>
</reference>
<gene>
    <name evidence="2" type="ORF">QC820_06805</name>
</gene>
<organism evidence="2 3">
    <name type="scientific">Halomonas mongoliensis</name>
    <dbReference type="NCBI Taxonomy" id="321265"/>
    <lineage>
        <taxon>Bacteria</taxon>
        <taxon>Pseudomonadati</taxon>
        <taxon>Pseudomonadota</taxon>
        <taxon>Gammaproteobacteria</taxon>
        <taxon>Oceanospirillales</taxon>
        <taxon>Halomonadaceae</taxon>
        <taxon>Halomonas</taxon>
    </lineage>
</organism>